<comment type="cofactor">
    <cofactor evidence="1">
        <name>a divalent metal cation</name>
        <dbReference type="ChEBI" id="CHEBI:60240"/>
    </cofactor>
</comment>
<sequence length="130" mass="14719">MLRVSGLSAKQCQFVQPNGEAYVIYGDPAYGITQNIIAPFRQAHLTDDEQEFNTRISKVQTCVEWGFSKICQNFAYLDFKKNLKILLQPVGKYYLVACILINGHACLYGSQTTTYFSLELTSLETYLSNP</sequence>
<organism evidence="4 5">
    <name type="scientific">Porites evermanni</name>
    <dbReference type="NCBI Taxonomy" id="104178"/>
    <lineage>
        <taxon>Eukaryota</taxon>
        <taxon>Metazoa</taxon>
        <taxon>Cnidaria</taxon>
        <taxon>Anthozoa</taxon>
        <taxon>Hexacorallia</taxon>
        <taxon>Scleractinia</taxon>
        <taxon>Fungiina</taxon>
        <taxon>Poritidae</taxon>
        <taxon>Porites</taxon>
    </lineage>
</organism>
<evidence type="ECO:0000256" key="2">
    <source>
        <dbReference type="ARBA" id="ARBA00022723"/>
    </source>
</evidence>
<accession>A0ABN8LUP2</accession>
<dbReference type="EMBL" id="CALNXI010000165">
    <property type="protein sequence ID" value="CAH3020991.1"/>
    <property type="molecule type" value="Genomic_DNA"/>
</dbReference>
<keyword evidence="2" id="KW-0479">Metal-binding</keyword>
<evidence type="ECO:0000256" key="1">
    <source>
        <dbReference type="ARBA" id="ARBA00001968"/>
    </source>
</evidence>
<name>A0ABN8LUP2_9CNID</name>
<dbReference type="InterPro" id="IPR027806">
    <property type="entry name" value="HARBI1_dom"/>
</dbReference>
<evidence type="ECO:0000313" key="5">
    <source>
        <dbReference type="Proteomes" id="UP001159427"/>
    </source>
</evidence>
<dbReference type="Pfam" id="PF13359">
    <property type="entry name" value="DDE_Tnp_4"/>
    <property type="match status" value="1"/>
</dbReference>
<comment type="caution">
    <text evidence="4">The sequence shown here is derived from an EMBL/GenBank/DDBJ whole genome shotgun (WGS) entry which is preliminary data.</text>
</comment>
<reference evidence="4 5" key="1">
    <citation type="submission" date="2022-05" db="EMBL/GenBank/DDBJ databases">
        <authorList>
            <consortium name="Genoscope - CEA"/>
            <person name="William W."/>
        </authorList>
    </citation>
    <scope>NUCLEOTIDE SEQUENCE [LARGE SCALE GENOMIC DNA]</scope>
</reference>
<protein>
    <recommendedName>
        <fullName evidence="3">DDE Tnp4 domain-containing protein</fullName>
    </recommendedName>
</protein>
<dbReference type="Proteomes" id="UP001159427">
    <property type="component" value="Unassembled WGS sequence"/>
</dbReference>
<keyword evidence="5" id="KW-1185">Reference proteome</keyword>
<proteinExistence type="predicted"/>
<evidence type="ECO:0000313" key="4">
    <source>
        <dbReference type="EMBL" id="CAH3020991.1"/>
    </source>
</evidence>
<gene>
    <name evidence="4" type="ORF">PEVE_00009411</name>
</gene>
<evidence type="ECO:0000259" key="3">
    <source>
        <dbReference type="Pfam" id="PF13359"/>
    </source>
</evidence>
<feature type="domain" description="DDE Tnp4" evidence="3">
    <location>
        <begin position="19"/>
        <end position="102"/>
    </location>
</feature>